<evidence type="ECO:0000313" key="1">
    <source>
        <dbReference type="EMBL" id="TGO48400.1"/>
    </source>
</evidence>
<name>A0A4Z1HNS6_9HELO</name>
<gene>
    <name evidence="1" type="ORF">BCON_0241g00050</name>
</gene>
<dbReference type="EMBL" id="PQXN01000240">
    <property type="protein sequence ID" value="TGO48400.1"/>
    <property type="molecule type" value="Genomic_DNA"/>
</dbReference>
<evidence type="ECO:0000313" key="2">
    <source>
        <dbReference type="Proteomes" id="UP000297527"/>
    </source>
</evidence>
<accession>A0A4Z1HNS6</accession>
<comment type="caution">
    <text evidence="1">The sequence shown here is derived from an EMBL/GenBank/DDBJ whole genome shotgun (WGS) entry which is preliminary data.</text>
</comment>
<protein>
    <submittedName>
        <fullName evidence="1">Uncharacterized protein</fullName>
    </submittedName>
</protein>
<reference evidence="1 2" key="1">
    <citation type="submission" date="2017-12" db="EMBL/GenBank/DDBJ databases">
        <title>Comparative genomics of Botrytis spp.</title>
        <authorList>
            <person name="Valero-Jimenez C.A."/>
            <person name="Tapia P."/>
            <person name="Veloso J."/>
            <person name="Silva-Moreno E."/>
            <person name="Staats M."/>
            <person name="Valdes J.H."/>
            <person name="Van Kan J.A.L."/>
        </authorList>
    </citation>
    <scope>NUCLEOTIDE SEQUENCE [LARGE SCALE GENOMIC DNA]</scope>
    <source>
        <strain evidence="1 2">MUCL11595</strain>
    </source>
</reference>
<dbReference type="AlphaFoldDB" id="A0A4Z1HNS6"/>
<organism evidence="1 2">
    <name type="scientific">Botryotinia convoluta</name>
    <dbReference type="NCBI Taxonomy" id="54673"/>
    <lineage>
        <taxon>Eukaryota</taxon>
        <taxon>Fungi</taxon>
        <taxon>Dikarya</taxon>
        <taxon>Ascomycota</taxon>
        <taxon>Pezizomycotina</taxon>
        <taxon>Leotiomycetes</taxon>
        <taxon>Helotiales</taxon>
        <taxon>Sclerotiniaceae</taxon>
        <taxon>Botryotinia</taxon>
    </lineage>
</organism>
<keyword evidence="2" id="KW-1185">Reference proteome</keyword>
<dbReference type="Proteomes" id="UP000297527">
    <property type="component" value="Unassembled WGS sequence"/>
</dbReference>
<proteinExistence type="predicted"/>
<sequence length="66" mass="7401">MAFFFIFIHVESMCHGNTTGSSILSAAPHGLDIEFTSLYRIFLDGDFRIAKTSILYTLKMGLQVLL</sequence>